<dbReference type="PANTHER" id="PTHR36109:SF2">
    <property type="entry name" value="MEMBRANE PROTEIN"/>
    <property type="match status" value="1"/>
</dbReference>
<dbReference type="RefSeq" id="WP_386053765.1">
    <property type="nucleotide sequence ID" value="NZ_JBHTKH010000011.1"/>
</dbReference>
<sequence length="320" mass="33476">MTDPVTQTGADPAGNDPSTRVVTPVDPARTLGSNPPTTHSRPVGQGDQAVIAVFPDLAAAEQAVIELAQRDFPVDRISIVGKDMQSEVRISGFVTTGDLAGPSAATGAWVGGLFGVLSGAAMLFIPGLGPLVVLGPLAAAAVGAAEGALLGGAVGVLLGHFVAKSHLPKYEELVRTGSYLLVVHGTEEEVARAQGLLAELGSTDVQRHDEYRGPVDRIGPIEKVYEGMAVVDVNGEEVGKVEFVKLGDPQAISIQDEGPDVMPDVPRPFAERLLLTGFLKVDRKGLFARDAYVSATEVDVVEDGTVRLNVSKDMLLTKRT</sequence>
<name>A0ABW3MYV6_9MICO</name>
<dbReference type="Pfam" id="PF11181">
    <property type="entry name" value="YflT"/>
    <property type="match status" value="1"/>
</dbReference>
<feature type="region of interest" description="Disordered" evidence="1">
    <location>
        <begin position="1"/>
        <end position="44"/>
    </location>
</feature>
<keyword evidence="2" id="KW-1133">Transmembrane helix</keyword>
<keyword evidence="2" id="KW-0472">Membrane</keyword>
<evidence type="ECO:0000313" key="5">
    <source>
        <dbReference type="Proteomes" id="UP001597046"/>
    </source>
</evidence>
<evidence type="ECO:0000313" key="4">
    <source>
        <dbReference type="EMBL" id="MFD1055731.1"/>
    </source>
</evidence>
<feature type="transmembrane region" description="Helical" evidence="2">
    <location>
        <begin position="107"/>
        <end position="125"/>
    </location>
</feature>
<keyword evidence="2" id="KW-0812">Transmembrane</keyword>
<feature type="compositionally biased region" description="Polar residues" evidence="1">
    <location>
        <begin position="31"/>
        <end position="40"/>
    </location>
</feature>
<comment type="caution">
    <text evidence="4">The sequence shown here is derived from an EMBL/GenBank/DDBJ whole genome shotgun (WGS) entry which is preliminary data.</text>
</comment>
<dbReference type="PANTHER" id="PTHR36109">
    <property type="entry name" value="MEMBRANE PROTEIN-RELATED"/>
    <property type="match status" value="1"/>
</dbReference>
<evidence type="ECO:0000259" key="3">
    <source>
        <dbReference type="Pfam" id="PF11181"/>
    </source>
</evidence>
<organism evidence="4 5">
    <name type="scientific">Terrabacter terrigena</name>
    <dbReference type="NCBI Taxonomy" id="574718"/>
    <lineage>
        <taxon>Bacteria</taxon>
        <taxon>Bacillati</taxon>
        <taxon>Actinomycetota</taxon>
        <taxon>Actinomycetes</taxon>
        <taxon>Micrococcales</taxon>
        <taxon>Intrasporangiaceae</taxon>
        <taxon>Terrabacter</taxon>
    </lineage>
</organism>
<evidence type="ECO:0000256" key="2">
    <source>
        <dbReference type="SAM" id="Phobius"/>
    </source>
</evidence>
<proteinExistence type="predicted"/>
<evidence type="ECO:0000256" key="1">
    <source>
        <dbReference type="SAM" id="MobiDB-lite"/>
    </source>
</evidence>
<gene>
    <name evidence="4" type="ORF">ACFQ2V_15565</name>
</gene>
<dbReference type="InterPro" id="IPR052948">
    <property type="entry name" value="Low_temp-induced_all0457"/>
</dbReference>
<dbReference type="EMBL" id="JBHTKH010000011">
    <property type="protein sequence ID" value="MFD1055731.1"/>
    <property type="molecule type" value="Genomic_DNA"/>
</dbReference>
<dbReference type="InterPro" id="IPR025889">
    <property type="entry name" value="GSP17M-like_dom"/>
</dbReference>
<dbReference type="Proteomes" id="UP001597046">
    <property type="component" value="Unassembled WGS sequence"/>
</dbReference>
<feature type="transmembrane region" description="Helical" evidence="2">
    <location>
        <begin position="137"/>
        <end position="163"/>
    </location>
</feature>
<accession>A0ABW3MYV6</accession>
<keyword evidence="5" id="KW-1185">Reference proteome</keyword>
<protein>
    <submittedName>
        <fullName evidence="4">General stress protein</fullName>
    </submittedName>
</protein>
<reference evidence="5" key="1">
    <citation type="journal article" date="2019" name="Int. J. Syst. Evol. Microbiol.">
        <title>The Global Catalogue of Microorganisms (GCM) 10K type strain sequencing project: providing services to taxonomists for standard genome sequencing and annotation.</title>
        <authorList>
            <consortium name="The Broad Institute Genomics Platform"/>
            <consortium name="The Broad Institute Genome Sequencing Center for Infectious Disease"/>
            <person name="Wu L."/>
            <person name="Ma J."/>
        </authorList>
    </citation>
    <scope>NUCLEOTIDE SEQUENCE [LARGE SCALE GENOMIC DNA]</scope>
    <source>
        <strain evidence="5">CCUG 57508</strain>
    </source>
</reference>
<feature type="domain" description="General stress protein 17M-like" evidence="3">
    <location>
        <begin position="50"/>
        <end position="117"/>
    </location>
</feature>